<evidence type="ECO:0000313" key="4">
    <source>
        <dbReference type="Proteomes" id="UP001151760"/>
    </source>
</evidence>
<proteinExistence type="predicted"/>
<evidence type="ECO:0000313" key="3">
    <source>
        <dbReference type="EMBL" id="GJU03629.1"/>
    </source>
</evidence>
<reference evidence="3" key="1">
    <citation type="journal article" date="2022" name="Int. J. Mol. Sci.">
        <title>Draft Genome of Tanacetum Coccineum: Genomic Comparison of Closely Related Tanacetum-Family Plants.</title>
        <authorList>
            <person name="Yamashiro T."/>
            <person name="Shiraishi A."/>
            <person name="Nakayama K."/>
            <person name="Satake H."/>
        </authorList>
    </citation>
    <scope>NUCLEOTIDE SEQUENCE</scope>
</reference>
<organism evidence="3 4">
    <name type="scientific">Tanacetum coccineum</name>
    <dbReference type="NCBI Taxonomy" id="301880"/>
    <lineage>
        <taxon>Eukaryota</taxon>
        <taxon>Viridiplantae</taxon>
        <taxon>Streptophyta</taxon>
        <taxon>Embryophyta</taxon>
        <taxon>Tracheophyta</taxon>
        <taxon>Spermatophyta</taxon>
        <taxon>Magnoliopsida</taxon>
        <taxon>eudicotyledons</taxon>
        <taxon>Gunneridae</taxon>
        <taxon>Pentapetalae</taxon>
        <taxon>asterids</taxon>
        <taxon>campanulids</taxon>
        <taxon>Asterales</taxon>
        <taxon>Asteraceae</taxon>
        <taxon>Asteroideae</taxon>
        <taxon>Anthemideae</taxon>
        <taxon>Anthemidinae</taxon>
        <taxon>Tanacetum</taxon>
    </lineage>
</organism>
<dbReference type="EMBL" id="BQNB010021172">
    <property type="protein sequence ID" value="GJU03629.1"/>
    <property type="molecule type" value="Genomic_DNA"/>
</dbReference>
<dbReference type="Proteomes" id="UP001151760">
    <property type="component" value="Unassembled WGS sequence"/>
</dbReference>
<sequence length="779" mass="89500">MTKINEEHGLISSVHKLRRTNHKDFQNCLFACFLSQNEPKKVIQALEDPNWVEAMQDELLQFKLLKVYTLVDLPRDKWAIGTKWIFRNKKDERGIVVKNKARLVAHGFKRMLIFRGGIISTANISVSTASAIPEVSTTGVSLAEAELSTVIPEVSTAAENLVYIRRSAEKRKDKEKAIIKEYESVNKEERQWIARDAEIAKQLQEEIDTARQEQEKSNLEKAFELQKHTPIETNKDLVKNEEAIAVEVHLYRSMIGSLMYLTASRPDIMFAVCACSRFAHLIGSFLDSDYAGASLDRKSTTGGKSKEAGTLRYLSLVVPLKKVGDEVVHKELGDKMERAATIASSLEVEQDSSGPRCEDNTFRSGEDSMLLIELMAHYTKLYALYALTENPTIYTSLIQQFGETASISTSENEEIEITAIIDGRVKTVTYESIRRHLKLEDAMEEPATMPYDSSQPRVQSLGSDEGSLILNELTVLCTTLSKKVEDLRNDLKQTKLTYCAAYTKLILRVKKLEHKDEGTSWIQEDADIQGKNISTASAIPKCTSEGVQKREKDQGKAIMKEDESVQTKTKKQLEQERLSHEEAIRLKEQINEEERQRIARDTEIAKQLQEEINTARQEQEKSDLEKALELQKYHAQQNRSFSKAEVRKNMCIYLKNQEEYKHIHFKGMSYEGIRPIFERVWDQNKSFVPKDSEIEKEVMKRSGFDFQKPPAKRQKDWRSFRKKCTLKLYRSNIQILTGKFSLTESEVWKNYKALGNHTEVYQVFEDILKRFDKDDLEKL</sequence>
<keyword evidence="1" id="KW-0175">Coiled coil</keyword>
<gene>
    <name evidence="3" type="ORF">Tco_1113967</name>
</gene>
<feature type="domain" description="Reverse transcriptase Ty1/copia-type" evidence="2">
    <location>
        <begin position="66"/>
        <end position="110"/>
    </location>
</feature>
<comment type="caution">
    <text evidence="3">The sequence shown here is derived from an EMBL/GenBank/DDBJ whole genome shotgun (WGS) entry which is preliminary data.</text>
</comment>
<protein>
    <submittedName>
        <fullName evidence="3">Ribonuclease H-like domain-containing protein</fullName>
    </submittedName>
</protein>
<dbReference type="Pfam" id="PF07727">
    <property type="entry name" value="RVT_2"/>
    <property type="match status" value="1"/>
</dbReference>
<dbReference type="PANTHER" id="PTHR11439:SF509">
    <property type="entry name" value="RNA-DIRECTED DNA POLYMERASE"/>
    <property type="match status" value="1"/>
</dbReference>
<name>A0ABQ5IXE0_9ASTR</name>
<accession>A0ABQ5IXE0</accession>
<feature type="coiled-coil region" evidence="1">
    <location>
        <begin position="165"/>
        <end position="220"/>
    </location>
</feature>
<evidence type="ECO:0000259" key="2">
    <source>
        <dbReference type="Pfam" id="PF07727"/>
    </source>
</evidence>
<evidence type="ECO:0000256" key="1">
    <source>
        <dbReference type="SAM" id="Coils"/>
    </source>
</evidence>
<keyword evidence="4" id="KW-1185">Reference proteome</keyword>
<dbReference type="PANTHER" id="PTHR11439">
    <property type="entry name" value="GAG-POL-RELATED RETROTRANSPOSON"/>
    <property type="match status" value="1"/>
</dbReference>
<feature type="coiled-coil region" evidence="1">
    <location>
        <begin position="470"/>
        <end position="497"/>
    </location>
</feature>
<feature type="coiled-coil region" evidence="1">
    <location>
        <begin position="570"/>
        <end position="625"/>
    </location>
</feature>
<reference evidence="3" key="2">
    <citation type="submission" date="2022-01" db="EMBL/GenBank/DDBJ databases">
        <authorList>
            <person name="Yamashiro T."/>
            <person name="Shiraishi A."/>
            <person name="Satake H."/>
            <person name="Nakayama K."/>
        </authorList>
    </citation>
    <scope>NUCLEOTIDE SEQUENCE</scope>
</reference>
<dbReference type="InterPro" id="IPR013103">
    <property type="entry name" value="RVT_2"/>
</dbReference>